<evidence type="ECO:0000256" key="6">
    <source>
        <dbReference type="SAM" id="Phobius"/>
    </source>
</evidence>
<feature type="transmembrane region" description="Helical" evidence="6">
    <location>
        <begin position="160"/>
        <end position="179"/>
    </location>
</feature>
<dbReference type="Pfam" id="PF20684">
    <property type="entry name" value="Fung_rhodopsin"/>
    <property type="match status" value="1"/>
</dbReference>
<keyword evidence="3 6" id="KW-1133">Transmembrane helix</keyword>
<feature type="transmembrane region" description="Helical" evidence="6">
    <location>
        <begin position="42"/>
        <end position="66"/>
    </location>
</feature>
<evidence type="ECO:0000256" key="4">
    <source>
        <dbReference type="ARBA" id="ARBA00023136"/>
    </source>
</evidence>
<dbReference type="PANTHER" id="PTHR33048">
    <property type="entry name" value="PTH11-LIKE INTEGRAL MEMBRANE PROTEIN (AFU_ORTHOLOGUE AFUA_5G11245)"/>
    <property type="match status" value="1"/>
</dbReference>
<feature type="transmembrane region" description="Helical" evidence="6">
    <location>
        <begin position="78"/>
        <end position="103"/>
    </location>
</feature>
<feature type="transmembrane region" description="Helical" evidence="6">
    <location>
        <begin position="12"/>
        <end position="30"/>
    </location>
</feature>
<evidence type="ECO:0000256" key="2">
    <source>
        <dbReference type="ARBA" id="ARBA00022692"/>
    </source>
</evidence>
<comment type="similarity">
    <text evidence="5">Belongs to the SAT4 family.</text>
</comment>
<evidence type="ECO:0000259" key="7">
    <source>
        <dbReference type="Pfam" id="PF20684"/>
    </source>
</evidence>
<accession>A0A6A6S6X8</accession>
<dbReference type="AlphaFoldDB" id="A0A6A6S6X8"/>
<reference evidence="8" key="1">
    <citation type="journal article" date="2020" name="Stud. Mycol.">
        <title>101 Dothideomycetes genomes: a test case for predicting lifestyles and emergence of pathogens.</title>
        <authorList>
            <person name="Haridas S."/>
            <person name="Albert R."/>
            <person name="Binder M."/>
            <person name="Bloem J."/>
            <person name="Labutti K."/>
            <person name="Salamov A."/>
            <person name="Andreopoulos B."/>
            <person name="Baker S."/>
            <person name="Barry K."/>
            <person name="Bills G."/>
            <person name="Bluhm B."/>
            <person name="Cannon C."/>
            <person name="Castanera R."/>
            <person name="Culley D."/>
            <person name="Daum C."/>
            <person name="Ezra D."/>
            <person name="Gonzalez J."/>
            <person name="Henrissat B."/>
            <person name="Kuo A."/>
            <person name="Liang C."/>
            <person name="Lipzen A."/>
            <person name="Lutzoni F."/>
            <person name="Magnuson J."/>
            <person name="Mondo S."/>
            <person name="Nolan M."/>
            <person name="Ohm R."/>
            <person name="Pangilinan J."/>
            <person name="Park H.-J."/>
            <person name="Ramirez L."/>
            <person name="Alfaro M."/>
            <person name="Sun H."/>
            <person name="Tritt A."/>
            <person name="Yoshinaga Y."/>
            <person name="Zwiers L.-H."/>
            <person name="Turgeon B."/>
            <person name="Goodwin S."/>
            <person name="Spatafora J."/>
            <person name="Crous P."/>
            <person name="Grigoriev I."/>
        </authorList>
    </citation>
    <scope>NUCLEOTIDE SEQUENCE</scope>
    <source>
        <strain evidence="8">CBS 473.64</strain>
    </source>
</reference>
<dbReference type="OrthoDB" id="4682787at2759"/>
<organism evidence="8 9">
    <name type="scientific">Massarina eburnea CBS 473.64</name>
    <dbReference type="NCBI Taxonomy" id="1395130"/>
    <lineage>
        <taxon>Eukaryota</taxon>
        <taxon>Fungi</taxon>
        <taxon>Dikarya</taxon>
        <taxon>Ascomycota</taxon>
        <taxon>Pezizomycotina</taxon>
        <taxon>Dothideomycetes</taxon>
        <taxon>Pleosporomycetidae</taxon>
        <taxon>Pleosporales</taxon>
        <taxon>Massarineae</taxon>
        <taxon>Massarinaceae</taxon>
        <taxon>Massarina</taxon>
    </lineage>
</organism>
<name>A0A6A6S6X8_9PLEO</name>
<dbReference type="Proteomes" id="UP000799753">
    <property type="component" value="Unassembled WGS sequence"/>
</dbReference>
<keyword evidence="2 6" id="KW-0812">Transmembrane</keyword>
<dbReference type="PANTHER" id="PTHR33048:SF160">
    <property type="entry name" value="SAT4 FAMILY MEMBRANE PROTEIN"/>
    <property type="match status" value="1"/>
</dbReference>
<evidence type="ECO:0000313" key="8">
    <source>
        <dbReference type="EMBL" id="KAF2642952.1"/>
    </source>
</evidence>
<protein>
    <recommendedName>
        <fullName evidence="7">Rhodopsin domain-containing protein</fullName>
    </recommendedName>
</protein>
<keyword evidence="9" id="KW-1185">Reference proteome</keyword>
<dbReference type="InterPro" id="IPR052337">
    <property type="entry name" value="SAT4-like"/>
</dbReference>
<sequence length="236" mass="26689">MFTRCHGGWGGYLFSVIKLLLNPGVFIHLWDVRLKDLPRSLYYLNIASIMYGIVIMLLKTAILLEWARIFVPRGFRDIFWWTCHITIMINVLFYVSFTFIQIFPCVPRQRHWNPTIPGTCLDVAKVNIVAACINFVSDLGILLLPQIVIWSLSVSSSKKLAIGSMFAMGLFACLAAGFRLVNAATYVTSANILYRSSDMGLWCNVEMVCGFTIVCLPATGKLMKESPWIRKIISSF</sequence>
<comment type="subcellular location">
    <subcellularLocation>
        <location evidence="1">Membrane</location>
        <topology evidence="1">Multi-pass membrane protein</topology>
    </subcellularLocation>
</comment>
<gene>
    <name evidence="8" type="ORF">P280DRAFT_538799</name>
</gene>
<dbReference type="EMBL" id="MU006780">
    <property type="protein sequence ID" value="KAF2642952.1"/>
    <property type="molecule type" value="Genomic_DNA"/>
</dbReference>
<evidence type="ECO:0000256" key="1">
    <source>
        <dbReference type="ARBA" id="ARBA00004141"/>
    </source>
</evidence>
<feature type="transmembrane region" description="Helical" evidence="6">
    <location>
        <begin position="123"/>
        <end position="148"/>
    </location>
</feature>
<feature type="non-terminal residue" evidence="8">
    <location>
        <position position="236"/>
    </location>
</feature>
<evidence type="ECO:0000313" key="9">
    <source>
        <dbReference type="Proteomes" id="UP000799753"/>
    </source>
</evidence>
<evidence type="ECO:0000256" key="5">
    <source>
        <dbReference type="ARBA" id="ARBA00038359"/>
    </source>
</evidence>
<evidence type="ECO:0000256" key="3">
    <source>
        <dbReference type="ARBA" id="ARBA00022989"/>
    </source>
</evidence>
<dbReference type="InterPro" id="IPR049326">
    <property type="entry name" value="Rhodopsin_dom_fungi"/>
</dbReference>
<proteinExistence type="inferred from homology"/>
<feature type="domain" description="Rhodopsin" evidence="7">
    <location>
        <begin position="18"/>
        <end position="224"/>
    </location>
</feature>
<dbReference type="GO" id="GO:0016020">
    <property type="term" value="C:membrane"/>
    <property type="evidence" value="ECO:0007669"/>
    <property type="project" value="UniProtKB-SubCell"/>
</dbReference>
<keyword evidence="4 6" id="KW-0472">Membrane</keyword>